<keyword evidence="10" id="KW-1185">Reference proteome</keyword>
<dbReference type="eggNOG" id="COG2214">
    <property type="taxonomic scope" value="Bacteria"/>
</dbReference>
<evidence type="ECO:0000256" key="7">
    <source>
        <dbReference type="SAM" id="Phobius"/>
    </source>
</evidence>
<feature type="transmembrane region" description="Helical" evidence="7">
    <location>
        <begin position="6"/>
        <end position="21"/>
    </location>
</feature>
<keyword evidence="3 7" id="KW-1133">Transmembrane helix</keyword>
<keyword evidence="4 7" id="KW-0472">Membrane</keyword>
<comment type="similarity">
    <text evidence="6">Belongs to the TIM14 family.</text>
</comment>
<dbReference type="InterPro" id="IPR001623">
    <property type="entry name" value="DnaJ_domain"/>
</dbReference>
<evidence type="ECO:0000256" key="6">
    <source>
        <dbReference type="ARBA" id="ARBA00038105"/>
    </source>
</evidence>
<dbReference type="PROSITE" id="PS50076">
    <property type="entry name" value="DNAJ_2"/>
    <property type="match status" value="1"/>
</dbReference>
<feature type="transmembrane region" description="Helical" evidence="7">
    <location>
        <begin position="33"/>
        <end position="50"/>
    </location>
</feature>
<dbReference type="GO" id="GO:0016020">
    <property type="term" value="C:membrane"/>
    <property type="evidence" value="ECO:0007669"/>
    <property type="project" value="UniProtKB-SubCell"/>
</dbReference>
<evidence type="ECO:0000256" key="4">
    <source>
        <dbReference type="ARBA" id="ARBA00023136"/>
    </source>
</evidence>
<evidence type="ECO:0000313" key="9">
    <source>
        <dbReference type="EMBL" id="AFU97980.1"/>
    </source>
</evidence>
<dbReference type="KEGG" id="saga:M5M_03855"/>
<dbReference type="HOGENOM" id="CLU_017633_13_1_6"/>
<dbReference type="EMBL" id="CP003746">
    <property type="protein sequence ID" value="AFU97980.1"/>
    <property type="molecule type" value="Genomic_DNA"/>
</dbReference>
<proteinExistence type="inferred from homology"/>
<dbReference type="Proteomes" id="UP000000466">
    <property type="component" value="Chromosome"/>
</dbReference>
<dbReference type="STRING" id="1117647.M5M_03855"/>
<dbReference type="SMART" id="SM00271">
    <property type="entry name" value="DnaJ"/>
    <property type="match status" value="1"/>
</dbReference>
<accession>K4KIE9</accession>
<dbReference type="RefSeq" id="WP_015046153.1">
    <property type="nucleotide sequence ID" value="NC_018868.3"/>
</dbReference>
<reference evidence="9 10" key="1">
    <citation type="journal article" date="2013" name="Genome Announc.">
        <title>Complete genome sequence of Simiduia agarivorans SA1(T), a marine bacterium able to degrade a variety of polysaccharides.</title>
        <authorList>
            <person name="Lin S.Y."/>
            <person name="Shieh W.Y."/>
            <person name="Chen J.S."/>
            <person name="Tang S.L."/>
        </authorList>
    </citation>
    <scope>NUCLEOTIDE SEQUENCE [LARGE SCALE GENOMIC DNA]</scope>
    <source>
        <strain evidence="10">DSM 21679 / JCM 13881 / BCRC 17597 / SA1</strain>
    </source>
</reference>
<comment type="subcellular location">
    <subcellularLocation>
        <location evidence="1">Membrane</location>
        <topology evidence="1">Single-pass membrane protein</topology>
    </subcellularLocation>
</comment>
<keyword evidence="2 7" id="KW-0812">Transmembrane</keyword>
<protein>
    <submittedName>
        <fullName evidence="9">Aconitate hydratase 2</fullName>
    </submittedName>
</protein>
<dbReference type="PANTHER" id="PTHR12763">
    <property type="match status" value="1"/>
</dbReference>
<dbReference type="OrthoDB" id="9811070at2"/>
<evidence type="ECO:0000256" key="1">
    <source>
        <dbReference type="ARBA" id="ARBA00004167"/>
    </source>
</evidence>
<dbReference type="AlphaFoldDB" id="K4KIE9"/>
<organism evidence="9 10">
    <name type="scientific">Simiduia agarivorans (strain DSM 21679 / JCM 13881 / BCRC 17597 / SA1)</name>
    <dbReference type="NCBI Taxonomy" id="1117647"/>
    <lineage>
        <taxon>Bacteria</taxon>
        <taxon>Pseudomonadati</taxon>
        <taxon>Pseudomonadota</taxon>
        <taxon>Gammaproteobacteria</taxon>
        <taxon>Cellvibrionales</taxon>
        <taxon>Cellvibrionaceae</taxon>
        <taxon>Simiduia</taxon>
    </lineage>
</organism>
<dbReference type="PANTHER" id="PTHR12763:SF28">
    <property type="entry name" value="GEO10507P1-RELATED"/>
    <property type="match status" value="1"/>
</dbReference>
<evidence type="ECO:0000256" key="2">
    <source>
        <dbReference type="ARBA" id="ARBA00022692"/>
    </source>
</evidence>
<name>K4KIE9_SIMAS</name>
<gene>
    <name evidence="9" type="ordered locus">M5M_03855</name>
</gene>
<evidence type="ECO:0000256" key="5">
    <source>
        <dbReference type="ARBA" id="ARBA00023186"/>
    </source>
</evidence>
<evidence type="ECO:0000256" key="3">
    <source>
        <dbReference type="ARBA" id="ARBA00022989"/>
    </source>
</evidence>
<dbReference type="SUPFAM" id="SSF46565">
    <property type="entry name" value="Chaperone J-domain"/>
    <property type="match status" value="1"/>
</dbReference>
<dbReference type="InterPro" id="IPR036869">
    <property type="entry name" value="J_dom_sf"/>
</dbReference>
<sequence length="225" mass="25897">MIRLLPFIILIVLAWYGYRRFMQLPAESRERRLWQAAVVAFLLLTLFALVTGRLNWLGALLVGLIPFVRGLWRLFTHGLTLLGWWNTYQQARAMRTEYLRLFVTNGKMDGEVLQGEFQGQTLNALDKTQLDRLHQWLKQQDPVAARLLHSYLLSRFGDQPDTDAGADNMTLAEARTLLGVDETADKKTIVYAHRKMMQKFHPDRGGSHELAARINAAKDKLLEHL</sequence>
<keyword evidence="5" id="KW-0143">Chaperone</keyword>
<dbReference type="Gene3D" id="1.10.287.110">
    <property type="entry name" value="DnaJ domain"/>
    <property type="match status" value="1"/>
</dbReference>
<evidence type="ECO:0000259" key="8">
    <source>
        <dbReference type="PROSITE" id="PS50076"/>
    </source>
</evidence>
<dbReference type="CDD" id="cd06257">
    <property type="entry name" value="DnaJ"/>
    <property type="match status" value="1"/>
</dbReference>
<feature type="domain" description="J" evidence="8">
    <location>
        <begin position="173"/>
        <end position="225"/>
    </location>
</feature>
<evidence type="ECO:0000313" key="10">
    <source>
        <dbReference type="Proteomes" id="UP000000466"/>
    </source>
</evidence>